<dbReference type="Proteomes" id="UP000199408">
    <property type="component" value="Unassembled WGS sequence"/>
</dbReference>
<feature type="compositionally biased region" description="Polar residues" evidence="1">
    <location>
        <begin position="368"/>
        <end position="385"/>
    </location>
</feature>
<accession>A0A1C5IQ97</accession>
<feature type="region of interest" description="Disordered" evidence="1">
    <location>
        <begin position="368"/>
        <end position="391"/>
    </location>
</feature>
<sequence length="391" mass="42422">MNTPLVRIALPKLFLWSEAARIQEYPEAASRAEPGRVYSRADLERVVFDIAPTMEFKGGAPRGKGTDGVINTYGMERSGARYRINGISLFERVDKGLRATAEGVALGKAFREADADVDWARALAKQLLRRDPRTRLVIGLCLAGWQLGVEAPGGIPTGALSLTSPEGDVLEIAQRNCDGFNTLLRDNAEHALGPCWRADLLALGETAAVVWEGVQGGTPSTNDLPTALKKALAVFFHIRAFDGGPSTWGLNAGGLAGALAVENLVELGFEGAAPVRLTDDEAFARALRDCTDAEGFLIVSQLGERFGELLQVPDEDRAAVLDSYIRTVMYHDQLRVLDRHPGQPRMGRGLFGEPGARRVRFEFTPIHKTTNVETEEQTPAGSSSEKQGEDR</sequence>
<gene>
    <name evidence="2" type="ORF">GA0070560_11477</name>
</gene>
<proteinExistence type="predicted"/>
<dbReference type="STRING" id="47864.GA0070560_11477"/>
<evidence type="ECO:0000313" key="2">
    <source>
        <dbReference type="EMBL" id="SCG59956.1"/>
    </source>
</evidence>
<organism evidence="2 3">
    <name type="scientific">Micromonospora halophytica</name>
    <dbReference type="NCBI Taxonomy" id="47864"/>
    <lineage>
        <taxon>Bacteria</taxon>
        <taxon>Bacillati</taxon>
        <taxon>Actinomycetota</taxon>
        <taxon>Actinomycetes</taxon>
        <taxon>Micromonosporales</taxon>
        <taxon>Micromonosporaceae</taxon>
        <taxon>Micromonospora</taxon>
    </lineage>
</organism>
<dbReference type="EMBL" id="FMDN01000014">
    <property type="protein sequence ID" value="SCG59956.1"/>
    <property type="molecule type" value="Genomic_DNA"/>
</dbReference>
<dbReference type="OrthoDB" id="2078571at2"/>
<protein>
    <submittedName>
        <fullName evidence="2">Uncharacterized protein</fullName>
    </submittedName>
</protein>
<evidence type="ECO:0000313" key="3">
    <source>
        <dbReference type="Proteomes" id="UP000199408"/>
    </source>
</evidence>
<evidence type="ECO:0000256" key="1">
    <source>
        <dbReference type="SAM" id="MobiDB-lite"/>
    </source>
</evidence>
<dbReference type="AlphaFoldDB" id="A0A1C5IQ97"/>
<reference evidence="3" key="1">
    <citation type="submission" date="2016-06" db="EMBL/GenBank/DDBJ databases">
        <authorList>
            <person name="Varghese N."/>
        </authorList>
    </citation>
    <scope>NUCLEOTIDE SEQUENCE [LARGE SCALE GENOMIC DNA]</scope>
    <source>
        <strain evidence="3">DSM 43171</strain>
    </source>
</reference>
<name>A0A1C5IQ97_9ACTN</name>
<dbReference type="RefSeq" id="WP_091299061.1">
    <property type="nucleotide sequence ID" value="NZ_FMDN01000014.1"/>
</dbReference>
<keyword evidence="3" id="KW-1185">Reference proteome</keyword>